<evidence type="ECO:0000256" key="3">
    <source>
        <dbReference type="ARBA" id="ARBA00022559"/>
    </source>
</evidence>
<reference evidence="13 14" key="1">
    <citation type="submission" date="2022-10" db="EMBL/GenBank/DDBJ databases">
        <title>Comparative genomics and taxonomic characterization of three novel marine species of genus Reichenbachiella exhibiting antioxidant and polysaccharide degradation activities.</title>
        <authorList>
            <person name="Muhammad N."/>
            <person name="Lee Y.-J."/>
            <person name="Ko J."/>
            <person name="Kim S.-G."/>
        </authorList>
    </citation>
    <scope>NUCLEOTIDE SEQUENCE [LARGE SCALE GENOMIC DNA]</scope>
    <source>
        <strain evidence="13 14">ABR2-5</strain>
    </source>
</reference>
<dbReference type="Gene3D" id="3.40.30.10">
    <property type="entry name" value="Glutaredoxin"/>
    <property type="match status" value="1"/>
</dbReference>
<dbReference type="InterPro" id="IPR036249">
    <property type="entry name" value="Thioredoxin-like_sf"/>
</dbReference>
<dbReference type="InterPro" id="IPR000866">
    <property type="entry name" value="AhpC/TSA"/>
</dbReference>
<feature type="domain" description="Thioredoxin" evidence="12">
    <location>
        <begin position="7"/>
        <end position="189"/>
    </location>
</feature>
<keyword evidence="5" id="KW-0560">Oxidoreductase</keyword>
<evidence type="ECO:0000256" key="11">
    <source>
        <dbReference type="ARBA" id="ARBA00049091"/>
    </source>
</evidence>
<name>A0ABT3CPV8_9BACT</name>
<dbReference type="RefSeq" id="WP_264136442.1">
    <property type="nucleotide sequence ID" value="NZ_JAOYOD010000001.1"/>
</dbReference>
<dbReference type="Pfam" id="PF00578">
    <property type="entry name" value="AhpC-TSA"/>
    <property type="match status" value="1"/>
</dbReference>
<comment type="catalytic activity">
    <reaction evidence="11">
        <text>a hydroperoxide + [thioredoxin]-dithiol = an alcohol + [thioredoxin]-disulfide + H2O</text>
        <dbReference type="Rhea" id="RHEA:62620"/>
        <dbReference type="Rhea" id="RHEA-COMP:10698"/>
        <dbReference type="Rhea" id="RHEA-COMP:10700"/>
        <dbReference type="ChEBI" id="CHEBI:15377"/>
        <dbReference type="ChEBI" id="CHEBI:29950"/>
        <dbReference type="ChEBI" id="CHEBI:30879"/>
        <dbReference type="ChEBI" id="CHEBI:35924"/>
        <dbReference type="ChEBI" id="CHEBI:50058"/>
        <dbReference type="EC" id="1.11.1.24"/>
    </reaction>
</comment>
<evidence type="ECO:0000256" key="6">
    <source>
        <dbReference type="ARBA" id="ARBA00023157"/>
    </source>
</evidence>
<protein>
    <recommendedName>
        <fullName evidence="2">thioredoxin-dependent peroxiredoxin</fullName>
        <ecNumber evidence="2">1.11.1.24</ecNumber>
    </recommendedName>
    <alternativeName>
        <fullName evidence="8">Thioredoxin peroxidase</fullName>
    </alternativeName>
    <alternativeName>
        <fullName evidence="10">Thioredoxin-dependent peroxiredoxin Bcp</fullName>
    </alternativeName>
</protein>
<dbReference type="PROSITE" id="PS51352">
    <property type="entry name" value="THIOREDOXIN_2"/>
    <property type="match status" value="1"/>
</dbReference>
<comment type="function">
    <text evidence="1">Thiol-specific peroxidase that catalyzes the reduction of hydrogen peroxide and organic hydroperoxides to water and alcohols, respectively. Plays a role in cell protection against oxidative stress by detoxifying peroxides and as sensor of hydrogen peroxide-mediated signaling events.</text>
</comment>
<dbReference type="SUPFAM" id="SSF52833">
    <property type="entry name" value="Thioredoxin-like"/>
    <property type="match status" value="1"/>
</dbReference>
<sequence>MSESLTLSINQKAPYFKLQDVYDREIDLQSYRGKKVLVGFFRHAGCPFCNVRVHRLQRKMEELKSLGLEMIFFFESEKEVLLSKEFHQKISPIPLIADPDKTWYDAYGVESSARKSTISHVTQFFQTVVRAKINGLPVHMMKGKESINTIPAEFLIDEKGEVKHVHYAKDLNDRIHLDVIFQFARTGKVGV</sequence>
<evidence type="ECO:0000256" key="10">
    <source>
        <dbReference type="ARBA" id="ARBA00042639"/>
    </source>
</evidence>
<dbReference type="InterPro" id="IPR050924">
    <property type="entry name" value="Peroxiredoxin_BCP/PrxQ"/>
</dbReference>
<comment type="caution">
    <text evidence="13">The sequence shown here is derived from an EMBL/GenBank/DDBJ whole genome shotgun (WGS) entry which is preliminary data.</text>
</comment>
<evidence type="ECO:0000313" key="13">
    <source>
        <dbReference type="EMBL" id="MCV9385657.1"/>
    </source>
</evidence>
<evidence type="ECO:0000256" key="2">
    <source>
        <dbReference type="ARBA" id="ARBA00013017"/>
    </source>
</evidence>
<dbReference type="EMBL" id="JAOYOD010000001">
    <property type="protein sequence ID" value="MCV9385657.1"/>
    <property type="molecule type" value="Genomic_DNA"/>
</dbReference>
<keyword evidence="6" id="KW-1015">Disulfide bond</keyword>
<keyword evidence="7" id="KW-0676">Redox-active center</keyword>
<keyword evidence="14" id="KW-1185">Reference proteome</keyword>
<evidence type="ECO:0000256" key="9">
    <source>
        <dbReference type="ARBA" id="ARBA00038489"/>
    </source>
</evidence>
<accession>A0ABT3CPV8</accession>
<keyword evidence="4" id="KW-0049">Antioxidant</keyword>
<evidence type="ECO:0000256" key="5">
    <source>
        <dbReference type="ARBA" id="ARBA00023002"/>
    </source>
</evidence>
<organism evidence="13 14">
    <name type="scientific">Reichenbachiella ulvae</name>
    <dbReference type="NCBI Taxonomy" id="2980104"/>
    <lineage>
        <taxon>Bacteria</taxon>
        <taxon>Pseudomonadati</taxon>
        <taxon>Bacteroidota</taxon>
        <taxon>Cytophagia</taxon>
        <taxon>Cytophagales</taxon>
        <taxon>Reichenbachiellaceae</taxon>
        <taxon>Reichenbachiella</taxon>
    </lineage>
</organism>
<dbReference type="EC" id="1.11.1.24" evidence="2"/>
<evidence type="ECO:0000256" key="4">
    <source>
        <dbReference type="ARBA" id="ARBA00022862"/>
    </source>
</evidence>
<evidence type="ECO:0000256" key="8">
    <source>
        <dbReference type="ARBA" id="ARBA00032824"/>
    </source>
</evidence>
<evidence type="ECO:0000313" key="14">
    <source>
        <dbReference type="Proteomes" id="UP001300692"/>
    </source>
</evidence>
<keyword evidence="3" id="KW-0575">Peroxidase</keyword>
<dbReference type="PANTHER" id="PTHR42801:SF4">
    <property type="entry name" value="AHPC_TSA FAMILY PROTEIN"/>
    <property type="match status" value="1"/>
</dbReference>
<dbReference type="Proteomes" id="UP001300692">
    <property type="component" value="Unassembled WGS sequence"/>
</dbReference>
<evidence type="ECO:0000256" key="1">
    <source>
        <dbReference type="ARBA" id="ARBA00003330"/>
    </source>
</evidence>
<dbReference type="InterPro" id="IPR013766">
    <property type="entry name" value="Thioredoxin_domain"/>
</dbReference>
<gene>
    <name evidence="13" type="ORF">N7U62_03235</name>
</gene>
<evidence type="ECO:0000259" key="12">
    <source>
        <dbReference type="PROSITE" id="PS51352"/>
    </source>
</evidence>
<proteinExistence type="inferred from homology"/>
<comment type="similarity">
    <text evidence="9">Belongs to the peroxiredoxin family. BCP/PrxQ subfamily.</text>
</comment>
<dbReference type="PANTHER" id="PTHR42801">
    <property type="entry name" value="THIOREDOXIN-DEPENDENT PEROXIDE REDUCTASE"/>
    <property type="match status" value="1"/>
</dbReference>
<evidence type="ECO:0000256" key="7">
    <source>
        <dbReference type="ARBA" id="ARBA00023284"/>
    </source>
</evidence>
<dbReference type="CDD" id="cd02970">
    <property type="entry name" value="PRX_like2"/>
    <property type="match status" value="1"/>
</dbReference>